<dbReference type="PANTHER" id="PTHR42913:SF3">
    <property type="entry name" value="64 KDA MITOCHONDRIAL NADH DEHYDROGENASE (EUROFUNG)"/>
    <property type="match status" value="1"/>
</dbReference>
<evidence type="ECO:0000313" key="7">
    <source>
        <dbReference type="EMBL" id="MBD3917475.1"/>
    </source>
</evidence>
<sequence length="401" mass="44376">MSNIPKIVILGAGYGGVLTALRLQKQLNYNEADVTLVNKHDYHYITTHLHMPAAGTDNPENARVSISKLIDEFKIDFVKSTVVQIRPQDKKVILEDGTLSYDYLVIGLGGEPETFGIPGLLEHAMNIRSINSVRLIREHIEYQFARFKREPHRTDYLTFVIGGAGFTGIEFVGELADRIPELCKEFDVDPNLVKIYNVEAGPSALPGFDPELVEYAMNVLTKKGVTFKIGTAIKSCSQDGVVVQKGEDPQEEIRSQTVIWSGGVRGNRLIEEAGFETMRGRVKVDDQLRVPGSDHVYVVGDNSLMFNPEGRPYPPTAQIAMQQGVVCAHNLVASIRNQPLKNFAFSNKGTVASLGKGEAVGIAFGKKYKGRVAAWLKKLIDIRYLFIIGGLPLVFRKGKFL</sequence>
<keyword evidence="8" id="KW-1185">Reference proteome</keyword>
<dbReference type="PRINTS" id="PR00368">
    <property type="entry name" value="FADPNR"/>
</dbReference>
<dbReference type="Proteomes" id="UP000609346">
    <property type="component" value="Unassembled WGS sequence"/>
</dbReference>
<dbReference type="InterPro" id="IPR036188">
    <property type="entry name" value="FAD/NAD-bd_sf"/>
</dbReference>
<reference evidence="7 8" key="1">
    <citation type="submission" date="2020-09" db="EMBL/GenBank/DDBJ databases">
        <title>Paenibacillus sp. strain PR3 16S rRNA gene Genome sequencing and assembly.</title>
        <authorList>
            <person name="Kim J."/>
        </authorList>
    </citation>
    <scope>NUCLEOTIDE SEQUENCE [LARGE SCALE GENOMIC DNA]</scope>
    <source>
        <strain evidence="7 8">PR3</strain>
    </source>
</reference>
<evidence type="ECO:0000259" key="6">
    <source>
        <dbReference type="Pfam" id="PF07992"/>
    </source>
</evidence>
<comment type="similarity">
    <text evidence="2">Belongs to the NADH dehydrogenase family.</text>
</comment>
<evidence type="ECO:0000256" key="4">
    <source>
        <dbReference type="ARBA" id="ARBA00022827"/>
    </source>
</evidence>
<organism evidence="7 8">
    <name type="scientific">Paenibacillus terricola</name>
    <dbReference type="NCBI Taxonomy" id="2763503"/>
    <lineage>
        <taxon>Bacteria</taxon>
        <taxon>Bacillati</taxon>
        <taxon>Bacillota</taxon>
        <taxon>Bacilli</taxon>
        <taxon>Bacillales</taxon>
        <taxon>Paenibacillaceae</taxon>
        <taxon>Paenibacillus</taxon>
    </lineage>
</organism>
<gene>
    <name evidence="7" type="ORF">H8B09_01810</name>
</gene>
<dbReference type="PANTHER" id="PTHR42913">
    <property type="entry name" value="APOPTOSIS-INDUCING FACTOR 1"/>
    <property type="match status" value="1"/>
</dbReference>
<evidence type="ECO:0000256" key="1">
    <source>
        <dbReference type="ARBA" id="ARBA00001974"/>
    </source>
</evidence>
<dbReference type="InterPro" id="IPR023753">
    <property type="entry name" value="FAD/NAD-binding_dom"/>
</dbReference>
<feature type="domain" description="FAD/NAD(P)-binding" evidence="6">
    <location>
        <begin position="6"/>
        <end position="324"/>
    </location>
</feature>
<evidence type="ECO:0000256" key="2">
    <source>
        <dbReference type="ARBA" id="ARBA00005272"/>
    </source>
</evidence>
<evidence type="ECO:0000256" key="3">
    <source>
        <dbReference type="ARBA" id="ARBA00022630"/>
    </source>
</evidence>
<dbReference type="RefSeq" id="WP_191201766.1">
    <property type="nucleotide sequence ID" value="NZ_JACXZA010000001.1"/>
</dbReference>
<proteinExistence type="inferred from homology"/>
<evidence type="ECO:0000313" key="8">
    <source>
        <dbReference type="Proteomes" id="UP000609346"/>
    </source>
</evidence>
<name>A0ABR8MRL9_9BACL</name>
<keyword evidence="5" id="KW-0560">Oxidoreductase</keyword>
<dbReference type="Pfam" id="PF07992">
    <property type="entry name" value="Pyr_redox_2"/>
    <property type="match status" value="1"/>
</dbReference>
<accession>A0ABR8MRL9</accession>
<dbReference type="Gene3D" id="3.50.50.100">
    <property type="match status" value="1"/>
</dbReference>
<dbReference type="SUPFAM" id="SSF51905">
    <property type="entry name" value="FAD/NAD(P)-binding domain"/>
    <property type="match status" value="1"/>
</dbReference>
<protein>
    <submittedName>
        <fullName evidence="7">NAD(P)/FAD-dependent oxidoreductase</fullName>
    </submittedName>
</protein>
<comment type="cofactor">
    <cofactor evidence="1">
        <name>FAD</name>
        <dbReference type="ChEBI" id="CHEBI:57692"/>
    </cofactor>
</comment>
<evidence type="ECO:0000256" key="5">
    <source>
        <dbReference type="ARBA" id="ARBA00023002"/>
    </source>
</evidence>
<dbReference type="EMBL" id="JACXZA010000001">
    <property type="protein sequence ID" value="MBD3917475.1"/>
    <property type="molecule type" value="Genomic_DNA"/>
</dbReference>
<comment type="caution">
    <text evidence="7">The sequence shown here is derived from an EMBL/GenBank/DDBJ whole genome shotgun (WGS) entry which is preliminary data.</text>
</comment>
<keyword evidence="4" id="KW-0274">FAD</keyword>
<dbReference type="InterPro" id="IPR051169">
    <property type="entry name" value="NADH-Q_oxidoreductase"/>
</dbReference>
<keyword evidence="3" id="KW-0285">Flavoprotein</keyword>